<keyword evidence="6" id="KW-0732">Signal</keyword>
<dbReference type="GO" id="GO:0018279">
    <property type="term" value="P:protein N-linked glycosylation via asparagine"/>
    <property type="evidence" value="ECO:0007669"/>
    <property type="project" value="TreeGrafter"/>
</dbReference>
<evidence type="ECO:0000313" key="12">
    <source>
        <dbReference type="EMBL" id="KAF4370478.1"/>
    </source>
</evidence>
<evidence type="ECO:0000256" key="9">
    <source>
        <dbReference type="ARBA" id="ARBA00023136"/>
    </source>
</evidence>
<dbReference type="InterPro" id="IPR007676">
    <property type="entry name" value="Ribophorin_I"/>
</dbReference>
<dbReference type="UniPathway" id="UPA00378"/>
<evidence type="ECO:0000313" key="11">
    <source>
        <dbReference type="EMBL" id="KAF4349382.1"/>
    </source>
</evidence>
<gene>
    <name evidence="11" type="ORF">F8388_012552</name>
    <name evidence="12" type="ORF">G4B88_005199</name>
</gene>
<dbReference type="Proteomes" id="UP000525078">
    <property type="component" value="Unassembled WGS sequence"/>
</dbReference>
<feature type="transmembrane region" description="Helical" evidence="10">
    <location>
        <begin position="445"/>
        <end position="464"/>
    </location>
</feature>
<dbReference type="EMBL" id="JAATIP010000396">
    <property type="protein sequence ID" value="KAF4349382.1"/>
    <property type="molecule type" value="Genomic_DNA"/>
</dbReference>
<dbReference type="AlphaFoldDB" id="A0A7J6FIN3"/>
<evidence type="ECO:0000313" key="13">
    <source>
        <dbReference type="Proteomes" id="UP000525078"/>
    </source>
</evidence>
<protein>
    <recommendedName>
        <fullName evidence="10">Dolichyl-diphosphooligosaccharide--protein glycosyltransferase subunit 1</fullName>
    </recommendedName>
</protein>
<dbReference type="EMBL" id="JAATIQ010000205">
    <property type="protein sequence ID" value="KAF4370478.1"/>
    <property type="molecule type" value="Genomic_DNA"/>
</dbReference>
<keyword evidence="7 10" id="KW-0256">Endoplasmic reticulum</keyword>
<evidence type="ECO:0000256" key="5">
    <source>
        <dbReference type="ARBA" id="ARBA00022692"/>
    </source>
</evidence>
<dbReference type="GO" id="GO:0008250">
    <property type="term" value="C:oligosaccharyltransferase complex"/>
    <property type="evidence" value="ECO:0007669"/>
    <property type="project" value="UniProtKB-UniRule"/>
</dbReference>
<evidence type="ECO:0000313" key="14">
    <source>
        <dbReference type="Proteomes" id="UP000583929"/>
    </source>
</evidence>
<organism evidence="12 14">
    <name type="scientific">Cannabis sativa</name>
    <name type="common">Hemp</name>
    <name type="synonym">Marijuana</name>
    <dbReference type="NCBI Taxonomy" id="3483"/>
    <lineage>
        <taxon>Eukaryota</taxon>
        <taxon>Viridiplantae</taxon>
        <taxon>Streptophyta</taxon>
        <taxon>Embryophyta</taxon>
        <taxon>Tracheophyta</taxon>
        <taxon>Spermatophyta</taxon>
        <taxon>Magnoliopsida</taxon>
        <taxon>eudicotyledons</taxon>
        <taxon>Gunneridae</taxon>
        <taxon>Pentapetalae</taxon>
        <taxon>rosids</taxon>
        <taxon>fabids</taxon>
        <taxon>Rosales</taxon>
        <taxon>Cannabaceae</taxon>
        <taxon>Cannabis</taxon>
    </lineage>
</organism>
<evidence type="ECO:0000256" key="6">
    <source>
        <dbReference type="ARBA" id="ARBA00022729"/>
    </source>
</evidence>
<feature type="transmembrane region" description="Helical" evidence="10">
    <location>
        <begin position="12"/>
        <end position="31"/>
    </location>
</feature>
<accession>A0A7J6FIN3</accession>
<comment type="caution">
    <text evidence="10">Lacks conserved residue(s) required for the propagation of feature annotation.</text>
</comment>
<reference evidence="13 14" key="1">
    <citation type="journal article" date="2020" name="bioRxiv">
        <title>Sequence and annotation of 42 cannabis genomes reveals extensive copy number variation in cannabinoid synthesis and pathogen resistance genes.</title>
        <authorList>
            <person name="Mckernan K.J."/>
            <person name="Helbert Y."/>
            <person name="Kane L.T."/>
            <person name="Ebling H."/>
            <person name="Zhang L."/>
            <person name="Liu B."/>
            <person name="Eaton Z."/>
            <person name="Mclaughlin S."/>
            <person name="Kingan S."/>
            <person name="Baybayan P."/>
            <person name="Concepcion G."/>
            <person name="Jordan M."/>
            <person name="Riva A."/>
            <person name="Barbazuk W."/>
            <person name="Harkins T."/>
        </authorList>
    </citation>
    <scope>NUCLEOTIDE SEQUENCE [LARGE SCALE GENOMIC DNA]</scope>
    <source>
        <strain evidence="13 14">cv. Jamaican Lion 4</strain>
        <strain evidence="12">Father</strain>
        <strain evidence="11">Mother</strain>
        <tissue evidence="12">Leaf</tissue>
    </source>
</reference>
<evidence type="ECO:0000256" key="10">
    <source>
        <dbReference type="RuleBase" id="RU361143"/>
    </source>
</evidence>
<evidence type="ECO:0000256" key="8">
    <source>
        <dbReference type="ARBA" id="ARBA00022989"/>
    </source>
</evidence>
<evidence type="ECO:0000256" key="3">
    <source>
        <dbReference type="ARBA" id="ARBA00004922"/>
    </source>
</evidence>
<comment type="subcellular location">
    <subcellularLocation>
        <location evidence="2 10">Endoplasmic reticulum membrane</location>
        <topology evidence="2 10">Single-pass type I membrane protein</topology>
    </subcellularLocation>
</comment>
<evidence type="ECO:0000256" key="4">
    <source>
        <dbReference type="ARBA" id="ARBA00008905"/>
    </source>
</evidence>
<comment type="subunit">
    <text evidence="10">Component of the oligosaccharyltransferase (OST) complex.</text>
</comment>
<sequence length="621" mass="69923">MKIHRQGMGLRLDLLVFMFVVSISFLCRTVLSDLVLSKVDRRADLRSQIVRVISTLKVENGGSNLVSEVLLAFPDKQVKYLAYLGATSNGGKGKAKDFTNSLPVQVAHPKDMPSSLTFYSVTLPKGLAKGESFTLDVLAAYTHALQPFPEKISQAEIQLLVFQDSSYFLSPYAVKFQSLSVKLPDARIESYTKLDNTKIHGSEIKYGPYENLPPFSYSPIVVHFENKQPFAVARELVRELEISHWGNVQVTEHYNLNHGGAQLKGEFSRLDYQSRPHVRGASAFRHLVAKLPPRTRSVYYRDEIGNISTSHLWGDSKKTELEIEPRYPLFGGWRTAFTIGYGLPLHDFLFESQGKRFLNFTFGSPINDLVIDTLIVKVVLPEGSADISVSTPFPVKQSQETKISHLDIAGRPVVVLQKTNVVPEHNQYFQVYYKFNSFAMLREPLMLISGFLFLFLTGIVYIHADMSISKSSPSYLAKLQWDEVRAAVQQVQNIISRCITLHDKLEASLHDLARTGDIQACKAARKAADGSLKELTKELKPLLASLQSSQQAAQILPKVEDLIVKEKDLQERLLAKHSTVVDCYEKKIGGKEIENRVALHQQKISVLWQEVDDLLDFIDEI</sequence>
<keyword evidence="9 10" id="KW-0472">Membrane</keyword>
<comment type="caution">
    <text evidence="12">The sequence shown here is derived from an EMBL/GenBank/DDBJ whole genome shotgun (WGS) entry which is preliminary data.</text>
</comment>
<evidence type="ECO:0000256" key="2">
    <source>
        <dbReference type="ARBA" id="ARBA00004115"/>
    </source>
</evidence>
<dbReference type="PANTHER" id="PTHR21049">
    <property type="entry name" value="RIBOPHORIN I"/>
    <property type="match status" value="1"/>
</dbReference>
<name>A0A7J6FIN3_CANSA</name>
<comment type="pathway">
    <text evidence="3 10">Protein modification; protein glycosylation.</text>
</comment>
<proteinExistence type="inferred from homology"/>
<dbReference type="Proteomes" id="UP000583929">
    <property type="component" value="Unassembled WGS sequence"/>
</dbReference>
<keyword evidence="8 10" id="KW-1133">Transmembrane helix</keyword>
<dbReference type="Pfam" id="PF04597">
    <property type="entry name" value="Ribophorin_I"/>
    <property type="match status" value="1"/>
</dbReference>
<evidence type="ECO:0000256" key="1">
    <source>
        <dbReference type="ARBA" id="ARBA00002791"/>
    </source>
</evidence>
<keyword evidence="14" id="KW-1185">Reference proteome</keyword>
<keyword evidence="5 10" id="KW-0812">Transmembrane</keyword>
<evidence type="ECO:0000256" key="7">
    <source>
        <dbReference type="ARBA" id="ARBA00022824"/>
    </source>
</evidence>
<comment type="function">
    <text evidence="1 10">Subunit of the oligosaccharyl transferase (OST) complex that catalyzes the initial transfer of a defined glycan (Glc(3)Man(9)GlcNAc(2) in eukaryotes) from the lipid carrier dolichol-pyrophosphate to an asparagine residue within an Asn-X-Ser/Thr consensus motif in nascent polypeptide chains, the first step in protein N-glycosylation. N-glycosylation occurs cotranslationally and the complex associates with the Sec61 complex at the channel-forming translocon complex that mediates protein translocation across the endoplasmic reticulum (ER). All subunits are required for a maximal enzyme activity.</text>
</comment>
<comment type="similarity">
    <text evidence="4 10">Belongs to the OST1 family.</text>
</comment>
<dbReference type="PANTHER" id="PTHR21049:SF0">
    <property type="entry name" value="DOLICHYL-DIPHOSPHOOLIGOSACCHARIDE--PROTEIN GLYCOSYLTRANSFERASE SUBUNIT 1"/>
    <property type="match status" value="1"/>
</dbReference>